<name>Q2SGW1_HAHCH</name>
<dbReference type="HOGENOM" id="CLU_1989501_0_0_6"/>
<evidence type="ECO:0000313" key="1">
    <source>
        <dbReference type="EMBL" id="ABC30113.1"/>
    </source>
</evidence>
<organism evidence="1 2">
    <name type="scientific">Hahella chejuensis (strain KCTC 2396)</name>
    <dbReference type="NCBI Taxonomy" id="349521"/>
    <lineage>
        <taxon>Bacteria</taxon>
        <taxon>Pseudomonadati</taxon>
        <taxon>Pseudomonadota</taxon>
        <taxon>Gammaproteobacteria</taxon>
        <taxon>Oceanospirillales</taxon>
        <taxon>Hahellaceae</taxon>
        <taxon>Hahella</taxon>
    </lineage>
</organism>
<dbReference type="Proteomes" id="UP000000238">
    <property type="component" value="Chromosome"/>
</dbReference>
<evidence type="ECO:0000313" key="2">
    <source>
        <dbReference type="Proteomes" id="UP000000238"/>
    </source>
</evidence>
<keyword evidence="2" id="KW-1185">Reference proteome</keyword>
<sequence>MCLNKRFIMRQRTRSKRRWALSKHAGTIKAHLTGVCRYSALSLACLIVTFTSTNPFIVRITDDTHRRPLYFPPFPMSFGILVCWDVLMGERMPRSYNALWVLLIKGVAVLQPIIHFRYPSESFGN</sequence>
<proteinExistence type="predicted"/>
<accession>Q2SGW1</accession>
<dbReference type="AlphaFoldDB" id="Q2SGW1"/>
<gene>
    <name evidence="1" type="ordered locus">HCH_03359</name>
</gene>
<reference evidence="1 2" key="1">
    <citation type="journal article" date="2005" name="Nucleic Acids Res.">
        <title>Genomic blueprint of Hahella chejuensis, a marine microbe producing an algicidal agent.</title>
        <authorList>
            <person name="Jeong H."/>
            <person name="Yim J.H."/>
            <person name="Lee C."/>
            <person name="Choi S.-H."/>
            <person name="Park Y.K."/>
            <person name="Yoon S.H."/>
            <person name="Hur C.-G."/>
            <person name="Kang H.-Y."/>
            <person name="Kim D."/>
            <person name="Lee H.H."/>
            <person name="Park K.H."/>
            <person name="Park S.-H."/>
            <person name="Park H.-S."/>
            <person name="Lee H.K."/>
            <person name="Oh T.K."/>
            <person name="Kim J.F."/>
        </authorList>
    </citation>
    <scope>NUCLEOTIDE SEQUENCE [LARGE SCALE GENOMIC DNA]</scope>
    <source>
        <strain evidence="1 2">KCTC 2396</strain>
    </source>
</reference>
<dbReference type="EMBL" id="CP000155">
    <property type="protein sequence ID" value="ABC30113.1"/>
    <property type="molecule type" value="Genomic_DNA"/>
</dbReference>
<dbReference type="KEGG" id="hch:HCH_03359"/>
<protein>
    <submittedName>
        <fullName evidence="1">Uncharacterized protein</fullName>
    </submittedName>
</protein>